<sequence>MKTLVVSDLHIGHRARDLLRRPDLQEPLLDALDRVDRFVILGDGLELREAAHRDAVDGAAPFFAAVGSRLGPDKEFILLSGNHDHGLAAGWIDSRLQTEAPGFLGLEQRFDAHGPLASALAEAARPARLRFAYPGLWLRDDVYAFHGHYADAHATVPTFERVLVGAMARWVTPLPSPHATADDYESVLSPLYAWLYALTQRTERSLVSHGGGASSRSYKALTAERTPRSLALRAGYRGAVASLNAIGLGPLQPGLSPTALRRGYLHGISEVIRRLQIPARHVIWGHSHRSGPWPTDDPAEWQVNGTRIHNTGSWVYQPHFLTPEPNGSPYWPGTAVLVDSDGPPRLLRLLGDRGHEELRPRDPA</sequence>
<proteinExistence type="predicted"/>
<evidence type="ECO:0000313" key="2">
    <source>
        <dbReference type="EMBL" id="MDA0139869.1"/>
    </source>
</evidence>
<reference evidence="2" key="1">
    <citation type="submission" date="2022-10" db="EMBL/GenBank/DDBJ databases">
        <title>The WGS of Solirubrobacter sp. CPCC 204708.</title>
        <authorList>
            <person name="Jiang Z."/>
        </authorList>
    </citation>
    <scope>NUCLEOTIDE SEQUENCE</scope>
    <source>
        <strain evidence="2">CPCC 204708</strain>
    </source>
</reference>
<dbReference type="InterPro" id="IPR029052">
    <property type="entry name" value="Metallo-depent_PP-like"/>
</dbReference>
<dbReference type="InterPro" id="IPR004843">
    <property type="entry name" value="Calcineurin-like_PHP"/>
</dbReference>
<dbReference type="Proteomes" id="UP001147700">
    <property type="component" value="Unassembled WGS sequence"/>
</dbReference>
<evidence type="ECO:0000259" key="1">
    <source>
        <dbReference type="Pfam" id="PF00149"/>
    </source>
</evidence>
<dbReference type="RefSeq" id="WP_202957785.1">
    <property type="nucleotide sequence ID" value="NZ_JAPCID010000030.1"/>
</dbReference>
<evidence type="ECO:0000313" key="3">
    <source>
        <dbReference type="Proteomes" id="UP001147700"/>
    </source>
</evidence>
<keyword evidence="3" id="KW-1185">Reference proteome</keyword>
<dbReference type="SUPFAM" id="SSF56300">
    <property type="entry name" value="Metallo-dependent phosphatases"/>
    <property type="match status" value="1"/>
</dbReference>
<name>A0ABT4RMV1_9ACTN</name>
<feature type="domain" description="Calcineurin-like phosphoesterase" evidence="1">
    <location>
        <begin position="1"/>
        <end position="110"/>
    </location>
</feature>
<organism evidence="2 3">
    <name type="scientific">Solirubrobacter deserti</name>
    <dbReference type="NCBI Taxonomy" id="2282478"/>
    <lineage>
        <taxon>Bacteria</taxon>
        <taxon>Bacillati</taxon>
        <taxon>Actinomycetota</taxon>
        <taxon>Thermoleophilia</taxon>
        <taxon>Solirubrobacterales</taxon>
        <taxon>Solirubrobacteraceae</taxon>
        <taxon>Solirubrobacter</taxon>
    </lineage>
</organism>
<gene>
    <name evidence="2" type="ORF">OJ962_20370</name>
</gene>
<accession>A0ABT4RMV1</accession>
<comment type="caution">
    <text evidence="2">The sequence shown here is derived from an EMBL/GenBank/DDBJ whole genome shotgun (WGS) entry which is preliminary data.</text>
</comment>
<dbReference type="Pfam" id="PF00149">
    <property type="entry name" value="Metallophos"/>
    <property type="match status" value="1"/>
</dbReference>
<dbReference type="EMBL" id="JAPCID010000030">
    <property type="protein sequence ID" value="MDA0139869.1"/>
    <property type="molecule type" value="Genomic_DNA"/>
</dbReference>
<dbReference type="Gene3D" id="3.60.21.10">
    <property type="match status" value="1"/>
</dbReference>
<protein>
    <submittedName>
        <fullName evidence="2">Metallophosphoesterase</fullName>
    </submittedName>
</protein>